<dbReference type="Proteomes" id="UP000187506">
    <property type="component" value="Chromosome"/>
</dbReference>
<reference evidence="6 7" key="1">
    <citation type="submission" date="2017-01" db="EMBL/GenBank/DDBJ databases">
        <title>Complete genome of Lacinutrix venerupis DOK2-8 isolated from seawater in Dokdo.</title>
        <authorList>
            <person name="Chi W.-J."/>
            <person name="Kim J.H."/>
        </authorList>
    </citation>
    <scope>NUCLEOTIDE SEQUENCE [LARGE SCALE GENOMIC DNA]</scope>
    <source>
        <strain evidence="6 7">DOK2-8</strain>
    </source>
</reference>
<organism evidence="6 7">
    <name type="scientific">Lacinutrix venerupis</name>
    <dbReference type="NCBI Taxonomy" id="1486034"/>
    <lineage>
        <taxon>Bacteria</taxon>
        <taxon>Pseudomonadati</taxon>
        <taxon>Bacteroidota</taxon>
        <taxon>Flavobacteriia</taxon>
        <taxon>Flavobacteriales</taxon>
        <taxon>Flavobacteriaceae</taxon>
        <taxon>Lacinutrix</taxon>
    </lineage>
</organism>
<dbReference type="GO" id="GO:0030288">
    <property type="term" value="C:outer membrane-bounded periplasmic space"/>
    <property type="evidence" value="ECO:0007669"/>
    <property type="project" value="TreeGrafter"/>
</dbReference>
<feature type="domain" description="MurNAc-LAA" evidence="5">
    <location>
        <begin position="93"/>
        <end position="250"/>
    </location>
</feature>
<sequence>MQTRLRIFFVLIIITLTVSLSATAQSKSDKFIVVLDAGHGGKDPGKPSKYGYTEKDIALKIVLAVGKELEKNKDIKVVYTRKTDVFIDLFKRGKIANDANADLFVSVHCNAHTSQAYGSETYVLGVHRNSTNFDVAKAENAVIFMEEDYEHNYNGFDPNSPESFIGLTLMQEAYLDQSIQLASLIQKNFTEKLKRKNRGVKQAGFIVLHQTVMPSVLVETGFITNTSEGKYLNSKNGQTDLANAMAKAILAYKKSVELNFVDTEYITEENNVISSEEKIIPNTIFKVQIAAASKKLEPKPYNFKGLQEVSRDKEGKLYKYYYGYTSDINKIQEMQKEARKKGFNSAFIVAYRNGERISLQKALNSGSK</sequence>
<evidence type="ECO:0000259" key="5">
    <source>
        <dbReference type="SMART" id="SM00646"/>
    </source>
</evidence>
<feature type="chain" id="PRO_5042286351" description="N-acetylmuramoyl-L-alanine amidase" evidence="4">
    <location>
        <begin position="25"/>
        <end position="368"/>
    </location>
</feature>
<dbReference type="EC" id="3.5.1.28" evidence="2"/>
<dbReference type="InterPro" id="IPR002508">
    <property type="entry name" value="MurNAc-LAA_cat"/>
</dbReference>
<evidence type="ECO:0000256" key="1">
    <source>
        <dbReference type="ARBA" id="ARBA00001561"/>
    </source>
</evidence>
<dbReference type="CDD" id="cd02696">
    <property type="entry name" value="MurNAc-LAA"/>
    <property type="match status" value="1"/>
</dbReference>
<protein>
    <recommendedName>
        <fullName evidence="2">N-acetylmuramoyl-L-alanine amidase</fullName>
        <ecNumber evidence="2">3.5.1.28</ecNumber>
    </recommendedName>
</protein>
<dbReference type="Pfam" id="PF01520">
    <property type="entry name" value="Amidase_3"/>
    <property type="match status" value="1"/>
</dbReference>
<dbReference type="Gene3D" id="3.40.630.40">
    <property type="entry name" value="Zn-dependent exopeptidases"/>
    <property type="match status" value="1"/>
</dbReference>
<dbReference type="InterPro" id="IPR050695">
    <property type="entry name" value="N-acetylmuramoyl_amidase_3"/>
</dbReference>
<keyword evidence="3" id="KW-0378">Hydrolase</keyword>
<dbReference type="AlphaFoldDB" id="A0AAC9LKQ2"/>
<comment type="catalytic activity">
    <reaction evidence="1">
        <text>Hydrolyzes the link between N-acetylmuramoyl residues and L-amino acid residues in certain cell-wall glycopeptides.</text>
        <dbReference type="EC" id="3.5.1.28"/>
    </reaction>
</comment>
<dbReference type="SMART" id="SM00646">
    <property type="entry name" value="Ami_3"/>
    <property type="match status" value="1"/>
</dbReference>
<evidence type="ECO:0000256" key="3">
    <source>
        <dbReference type="ARBA" id="ARBA00022801"/>
    </source>
</evidence>
<dbReference type="RefSeq" id="WP_076733136.1">
    <property type="nucleotide sequence ID" value="NZ_CP019352.1"/>
</dbReference>
<evidence type="ECO:0000313" key="6">
    <source>
        <dbReference type="EMBL" id="APY00229.1"/>
    </source>
</evidence>
<dbReference type="SUPFAM" id="SSF53187">
    <property type="entry name" value="Zn-dependent exopeptidases"/>
    <property type="match status" value="1"/>
</dbReference>
<keyword evidence="4" id="KW-0732">Signal</keyword>
<evidence type="ECO:0000256" key="2">
    <source>
        <dbReference type="ARBA" id="ARBA00011901"/>
    </source>
</evidence>
<dbReference type="GO" id="GO:0009253">
    <property type="term" value="P:peptidoglycan catabolic process"/>
    <property type="evidence" value="ECO:0007669"/>
    <property type="project" value="InterPro"/>
</dbReference>
<evidence type="ECO:0000313" key="7">
    <source>
        <dbReference type="Proteomes" id="UP000187506"/>
    </source>
</evidence>
<accession>A0AAC9LKQ2</accession>
<feature type="signal peptide" evidence="4">
    <location>
        <begin position="1"/>
        <end position="24"/>
    </location>
</feature>
<dbReference type="KEGG" id="lvn:BWR22_07850"/>
<evidence type="ECO:0000256" key="4">
    <source>
        <dbReference type="SAM" id="SignalP"/>
    </source>
</evidence>
<dbReference type="PANTHER" id="PTHR30404">
    <property type="entry name" value="N-ACETYLMURAMOYL-L-ALANINE AMIDASE"/>
    <property type="match status" value="1"/>
</dbReference>
<gene>
    <name evidence="6" type="ORF">BWR22_07850</name>
</gene>
<dbReference type="PANTHER" id="PTHR30404:SF0">
    <property type="entry name" value="N-ACETYLMURAMOYL-L-ALANINE AMIDASE AMIC"/>
    <property type="match status" value="1"/>
</dbReference>
<dbReference type="FunFam" id="3.40.630.40:FF:000005">
    <property type="entry name" value="N-acetylmuramoyl-L-alanine amidase (AmiA)"/>
    <property type="match status" value="1"/>
</dbReference>
<dbReference type="GO" id="GO:0008745">
    <property type="term" value="F:N-acetylmuramoyl-L-alanine amidase activity"/>
    <property type="evidence" value="ECO:0007669"/>
    <property type="project" value="UniProtKB-EC"/>
</dbReference>
<keyword evidence="7" id="KW-1185">Reference proteome</keyword>
<dbReference type="EMBL" id="CP019352">
    <property type="protein sequence ID" value="APY00229.1"/>
    <property type="molecule type" value="Genomic_DNA"/>
</dbReference>
<proteinExistence type="predicted"/>
<name>A0AAC9LKQ2_9FLAO</name>